<dbReference type="InterPro" id="IPR045307">
    <property type="entry name" value="ADCK1_dom"/>
</dbReference>
<dbReference type="FunCoup" id="A0A6J0C4S4">
    <property type="interactions" value="161"/>
</dbReference>
<organism evidence="5">
    <name type="scientific">Neodiprion lecontei</name>
    <name type="common">Redheaded pine sawfly</name>
    <dbReference type="NCBI Taxonomy" id="441921"/>
    <lineage>
        <taxon>Eukaryota</taxon>
        <taxon>Metazoa</taxon>
        <taxon>Ecdysozoa</taxon>
        <taxon>Arthropoda</taxon>
        <taxon>Hexapoda</taxon>
        <taxon>Insecta</taxon>
        <taxon>Pterygota</taxon>
        <taxon>Neoptera</taxon>
        <taxon>Endopterygota</taxon>
        <taxon>Hymenoptera</taxon>
        <taxon>Tenthredinoidea</taxon>
        <taxon>Diprionidae</taxon>
        <taxon>Diprioninae</taxon>
        <taxon>Neodiprion</taxon>
    </lineage>
</organism>
<keyword evidence="2" id="KW-0732">Signal</keyword>
<evidence type="ECO:0000313" key="4">
    <source>
        <dbReference type="Proteomes" id="UP000829291"/>
    </source>
</evidence>
<dbReference type="Proteomes" id="UP000829291">
    <property type="component" value="Chromosome 2"/>
</dbReference>
<dbReference type="CDD" id="cd13969">
    <property type="entry name" value="ADCK1-like"/>
    <property type="match status" value="1"/>
</dbReference>
<evidence type="ECO:0000259" key="3">
    <source>
        <dbReference type="Pfam" id="PF03109"/>
    </source>
</evidence>
<keyword evidence="4" id="KW-1185">Reference proteome</keyword>
<dbReference type="OrthoDB" id="427480at2759"/>
<keyword evidence="5" id="KW-0418">Kinase</keyword>
<comment type="similarity">
    <text evidence="1">Belongs to the protein kinase superfamily. ADCK protein kinase family.</text>
</comment>
<accession>A0A6J0C4S4</accession>
<gene>
    <name evidence="5" type="primary">LOC107225557</name>
</gene>
<dbReference type="Pfam" id="PF03109">
    <property type="entry name" value="ABC1"/>
    <property type="match status" value="1"/>
</dbReference>
<dbReference type="GO" id="GO:0016301">
    <property type="term" value="F:kinase activity"/>
    <property type="evidence" value="ECO:0007669"/>
    <property type="project" value="UniProtKB-KW"/>
</dbReference>
<reference evidence="5" key="1">
    <citation type="submission" date="2025-08" db="UniProtKB">
        <authorList>
            <consortium name="RefSeq"/>
        </authorList>
    </citation>
    <scope>IDENTIFICATION</scope>
    <source>
        <tissue evidence="5">Thorax and Abdomen</tissue>
    </source>
</reference>
<dbReference type="InParanoid" id="A0A6J0C4S4"/>
<dbReference type="SUPFAM" id="SSF56112">
    <property type="entry name" value="Protein kinase-like (PK-like)"/>
    <property type="match status" value="1"/>
</dbReference>
<name>A0A6J0C4S4_NEOLC</name>
<dbReference type="InterPro" id="IPR051130">
    <property type="entry name" value="Mito_struct-func_regulator"/>
</dbReference>
<feature type="signal peptide" evidence="2">
    <location>
        <begin position="1"/>
        <end position="19"/>
    </location>
</feature>
<dbReference type="GeneID" id="107225557"/>
<feature type="chain" id="PRO_5046333923" evidence="2">
    <location>
        <begin position="20"/>
        <end position="568"/>
    </location>
</feature>
<sequence>MSGPFILVRLAALVEVAMATLPIRPYHRPRTSPRGMHTLRMSGRRWQGFARALAAFVKSSRTVQIGGAGAAVVTTGYIFLDTKEKRVFKSLIGSSVRFARSLAIGLVISADYWVAPLMGDEEKEIHERSARRIVDGCLSNGGLYVKLGQGLAALNHILPREYVRTLTVLQDKCLTREADEVDQVFLEDFGSKPKEIFKEFNEEPIAAASLAQVFKGVTHSGETVAVKVQYIDLQDRFESDIKTIEFLLKIVSIIHPKFDFHWVLQELKETLAQELNFITEGKNSERCANDLKAHKEVHVPKVYWNCCTKRILTTEWIDGCKINDTACLKRQGFDLADVDKKLFAIMAEQIFHTGFIHADPHPGNVLVRKGADGKAQLVLLDHGLYEVLPDNIRHTLCNFWESIVLRRYSSMKKYALELNVNDYILLAEMITQSPITLPGVSRKQGNMSMDEYMQLQAKERFDKVLAALRAMPSSLMLVIRNLNTVRAIAREHGDPVNRYRALARLAVSGKHRTTNQKLWKRISGTASSIWFETRLWTQSFRLWLISVYVRILRTMGYDIQRAIDNVIY</sequence>
<feature type="domain" description="ABC1 atypical kinase-like" evidence="3">
    <location>
        <begin position="169"/>
        <end position="414"/>
    </location>
</feature>
<evidence type="ECO:0000256" key="2">
    <source>
        <dbReference type="SAM" id="SignalP"/>
    </source>
</evidence>
<dbReference type="RefSeq" id="XP_015521553.2">
    <property type="nucleotide sequence ID" value="XM_015666067.2"/>
</dbReference>
<evidence type="ECO:0000256" key="1">
    <source>
        <dbReference type="ARBA" id="ARBA00009670"/>
    </source>
</evidence>
<dbReference type="AlphaFoldDB" id="A0A6J0C4S4"/>
<proteinExistence type="inferred from homology"/>
<evidence type="ECO:0000313" key="5">
    <source>
        <dbReference type="RefSeq" id="XP_015521553.2"/>
    </source>
</evidence>
<dbReference type="PANTHER" id="PTHR43173">
    <property type="entry name" value="ABC1 FAMILY PROTEIN"/>
    <property type="match status" value="1"/>
</dbReference>
<keyword evidence="5" id="KW-0808">Transferase</keyword>
<protein>
    <submittedName>
        <fullName evidence="5">Uncharacterized aarF domain-containing protein kinase 5 isoform X1</fullName>
    </submittedName>
</protein>
<dbReference type="KEGG" id="nlo:107225557"/>
<dbReference type="InterPro" id="IPR004147">
    <property type="entry name" value="ABC1_dom"/>
</dbReference>
<dbReference type="InterPro" id="IPR011009">
    <property type="entry name" value="Kinase-like_dom_sf"/>
</dbReference>
<dbReference type="PANTHER" id="PTHR43173:SF28">
    <property type="entry name" value="AARF DOMAIN CONTAINING KINASE 5"/>
    <property type="match status" value="1"/>
</dbReference>